<organism evidence="2 3">
    <name type="scientific">Crenichthys baileyi</name>
    <name type="common">White River springfish</name>
    <dbReference type="NCBI Taxonomy" id="28760"/>
    <lineage>
        <taxon>Eukaryota</taxon>
        <taxon>Metazoa</taxon>
        <taxon>Chordata</taxon>
        <taxon>Craniata</taxon>
        <taxon>Vertebrata</taxon>
        <taxon>Euteleostomi</taxon>
        <taxon>Actinopterygii</taxon>
        <taxon>Neopterygii</taxon>
        <taxon>Teleostei</taxon>
        <taxon>Neoteleostei</taxon>
        <taxon>Acanthomorphata</taxon>
        <taxon>Ovalentaria</taxon>
        <taxon>Atherinomorphae</taxon>
        <taxon>Cyprinodontiformes</taxon>
        <taxon>Goodeidae</taxon>
        <taxon>Crenichthys</taxon>
    </lineage>
</organism>
<dbReference type="Proteomes" id="UP001311232">
    <property type="component" value="Unassembled WGS sequence"/>
</dbReference>
<protein>
    <submittedName>
        <fullName evidence="2">Uncharacterized protein</fullName>
    </submittedName>
</protein>
<evidence type="ECO:0000256" key="1">
    <source>
        <dbReference type="SAM" id="MobiDB-lite"/>
    </source>
</evidence>
<comment type="caution">
    <text evidence="2">The sequence shown here is derived from an EMBL/GenBank/DDBJ whole genome shotgun (WGS) entry which is preliminary data.</text>
</comment>
<feature type="region of interest" description="Disordered" evidence="1">
    <location>
        <begin position="131"/>
        <end position="192"/>
    </location>
</feature>
<evidence type="ECO:0000313" key="2">
    <source>
        <dbReference type="EMBL" id="KAK5620037.1"/>
    </source>
</evidence>
<gene>
    <name evidence="2" type="ORF">CRENBAI_003008</name>
</gene>
<dbReference type="AlphaFoldDB" id="A0AAV9SFD8"/>
<reference evidence="2 3" key="1">
    <citation type="submission" date="2021-06" db="EMBL/GenBank/DDBJ databases">
        <authorList>
            <person name="Palmer J.M."/>
        </authorList>
    </citation>
    <scope>NUCLEOTIDE SEQUENCE [LARGE SCALE GENOMIC DNA]</scope>
    <source>
        <strain evidence="2 3">MEX-2019</strain>
        <tissue evidence="2">Muscle</tissue>
    </source>
</reference>
<sequence length="192" mass="20475">MTYTLQDNSLSPLSELYSHFKLHLVALRSTALSLAAGSRPAPLQPAPLESMPFPTPKLLERMVNYLPVFFSPPFLLLFSLCVSDFPNPFSSCSGSASQQPVALSPSNPFSTASGGDSSAFVTSPTSVFPPSASFPAPSTQNAFHHESATNQETNGFASFPEPDSQPKVHRSMSVNPFTVSSLPGERVGNPDL</sequence>
<feature type="compositionally biased region" description="Polar residues" evidence="1">
    <location>
        <begin position="172"/>
        <end position="181"/>
    </location>
</feature>
<proteinExistence type="predicted"/>
<evidence type="ECO:0000313" key="3">
    <source>
        <dbReference type="Proteomes" id="UP001311232"/>
    </source>
</evidence>
<keyword evidence="3" id="KW-1185">Reference proteome</keyword>
<dbReference type="EMBL" id="JAHHUM010000403">
    <property type="protein sequence ID" value="KAK5620037.1"/>
    <property type="molecule type" value="Genomic_DNA"/>
</dbReference>
<name>A0AAV9SFD8_9TELE</name>
<feature type="non-terminal residue" evidence="2">
    <location>
        <position position="192"/>
    </location>
</feature>
<accession>A0AAV9SFD8</accession>